<evidence type="ECO:0000259" key="9">
    <source>
        <dbReference type="Pfam" id="PF09334"/>
    </source>
</evidence>
<dbReference type="InterPro" id="IPR041872">
    <property type="entry name" value="Anticodon_Met"/>
</dbReference>
<evidence type="ECO:0000259" key="10">
    <source>
        <dbReference type="Pfam" id="PF19303"/>
    </source>
</evidence>
<evidence type="ECO:0000256" key="1">
    <source>
        <dbReference type="ARBA" id="ARBA00003314"/>
    </source>
</evidence>
<keyword evidence="2 8" id="KW-0436">Ligase</keyword>
<comment type="subunit">
    <text evidence="8">Monomer.</text>
</comment>
<comment type="function">
    <text evidence="1 8">Is required not only for elongation of protein synthesis but also for the initiation of all mRNA translation through initiator tRNA(fMet) aminoacylation.</text>
</comment>
<evidence type="ECO:0000256" key="8">
    <source>
        <dbReference type="HAMAP-Rule" id="MF_01228"/>
    </source>
</evidence>
<accession>A0A255ZA32</accession>
<dbReference type="InterPro" id="IPR015413">
    <property type="entry name" value="Methionyl/Leucyl_tRNA_Synth"/>
</dbReference>
<dbReference type="Gene3D" id="3.40.50.620">
    <property type="entry name" value="HUPs"/>
    <property type="match status" value="1"/>
</dbReference>
<dbReference type="EMBL" id="NOXU01000011">
    <property type="protein sequence ID" value="OYQ37725.1"/>
    <property type="molecule type" value="Genomic_DNA"/>
</dbReference>
<dbReference type="Pfam" id="PF09334">
    <property type="entry name" value="tRNA-synt_1g"/>
    <property type="match status" value="1"/>
</dbReference>
<dbReference type="InterPro" id="IPR033911">
    <property type="entry name" value="MetRS_core"/>
</dbReference>
<dbReference type="CDD" id="cd07957">
    <property type="entry name" value="Anticodon_Ia_Met"/>
    <property type="match status" value="1"/>
</dbReference>
<evidence type="ECO:0000313" key="11">
    <source>
        <dbReference type="EMBL" id="OYQ37725.1"/>
    </source>
</evidence>
<evidence type="ECO:0000313" key="12">
    <source>
        <dbReference type="Proteomes" id="UP000216998"/>
    </source>
</evidence>
<dbReference type="EC" id="6.1.1.10" evidence="8"/>
<evidence type="ECO:0000256" key="6">
    <source>
        <dbReference type="ARBA" id="ARBA00023146"/>
    </source>
</evidence>
<gene>
    <name evidence="8" type="primary">metG</name>
    <name evidence="11" type="ORF">CHU95_00775</name>
</gene>
<dbReference type="NCBIfam" id="TIGR00398">
    <property type="entry name" value="metG"/>
    <property type="match status" value="1"/>
</dbReference>
<dbReference type="SUPFAM" id="SSF47323">
    <property type="entry name" value="Anticodon-binding domain of a subclass of class I aminoacyl-tRNA synthetases"/>
    <property type="match status" value="1"/>
</dbReference>
<comment type="catalytic activity">
    <reaction evidence="7 8">
        <text>tRNA(Met) + L-methionine + ATP = L-methionyl-tRNA(Met) + AMP + diphosphate</text>
        <dbReference type="Rhea" id="RHEA:13481"/>
        <dbReference type="Rhea" id="RHEA-COMP:9667"/>
        <dbReference type="Rhea" id="RHEA-COMP:9698"/>
        <dbReference type="ChEBI" id="CHEBI:30616"/>
        <dbReference type="ChEBI" id="CHEBI:33019"/>
        <dbReference type="ChEBI" id="CHEBI:57844"/>
        <dbReference type="ChEBI" id="CHEBI:78442"/>
        <dbReference type="ChEBI" id="CHEBI:78530"/>
        <dbReference type="ChEBI" id="CHEBI:456215"/>
        <dbReference type="EC" id="6.1.1.10"/>
    </reaction>
</comment>
<evidence type="ECO:0000256" key="7">
    <source>
        <dbReference type="ARBA" id="ARBA00047364"/>
    </source>
</evidence>
<dbReference type="GO" id="GO:0004825">
    <property type="term" value="F:methionine-tRNA ligase activity"/>
    <property type="evidence" value="ECO:0007669"/>
    <property type="project" value="UniProtKB-UniRule"/>
</dbReference>
<dbReference type="NCBIfam" id="NF008900">
    <property type="entry name" value="PRK12267.1"/>
    <property type="match status" value="1"/>
</dbReference>
<comment type="similarity">
    <text evidence="8">Belongs to the class-I aminoacyl-tRNA synthetase family. MetG type 2B subfamily.</text>
</comment>
<comment type="caution">
    <text evidence="11">The sequence shown here is derived from an EMBL/GenBank/DDBJ whole genome shotgun (WGS) entry which is preliminary data.</text>
</comment>
<dbReference type="HAMAP" id="MF_01228">
    <property type="entry name" value="Met_tRNA_synth_type2"/>
    <property type="match status" value="1"/>
</dbReference>
<dbReference type="GO" id="GO:0005737">
    <property type="term" value="C:cytoplasm"/>
    <property type="evidence" value="ECO:0007669"/>
    <property type="project" value="UniProtKB-SubCell"/>
</dbReference>
<comment type="caution">
    <text evidence="8">Lacks conserved residue(s) required for the propagation of feature annotation.</text>
</comment>
<dbReference type="PRINTS" id="PR01041">
    <property type="entry name" value="TRNASYNTHMET"/>
</dbReference>
<dbReference type="PROSITE" id="PS51257">
    <property type="entry name" value="PROKAR_LIPOPROTEIN"/>
    <property type="match status" value="1"/>
</dbReference>
<dbReference type="PANTHER" id="PTHR43326">
    <property type="entry name" value="METHIONYL-TRNA SYNTHETASE"/>
    <property type="match status" value="1"/>
</dbReference>
<evidence type="ECO:0000256" key="2">
    <source>
        <dbReference type="ARBA" id="ARBA00022598"/>
    </source>
</evidence>
<dbReference type="InterPro" id="IPR014758">
    <property type="entry name" value="Met-tRNA_synth"/>
</dbReference>
<sequence>MSGRTPYYITTPIYYVNDAPHVGHAYTTIACDVMARFKRLDGFDVKFLTGTDEHGQKVQKSAEAFGTTPQELADKNSQNFRDLAKLLNVSNDDFIRTTEARHIKAVQFLWERLLESGDVYLGSYNGWYSVRDEAYYNEDELTERDGQRFAPTGAPVEWVEEPSYFFRLSAYADPLLKLYEEQPHFIMPSGKRSEVISFVKGSLRDLSISRTTFDWGIKVPGDDKHVMYVWLDALANYITAVGYPDTTADFAKFWPADLHMVGKDILRFHTVYWPAFLMAAKLPLPRRVFAHGWWTVEGEKMSKSLGNVVKPADLIDTYGLDQTRYFLMREIPFGNDGDFSRRAMAQRINVDLANGYGNLCQRVFSMIQKYHGGQLPAPDVLSDDDHALLNAAKGMLDAVRAELDVQAFNKALDAIWRVVDDANRYVQDMAPWTLSKTDTVRLGTVLYTLSDVIRQLAIMTQPFMPETSNRILDLLMVPADQRGFANLAANPLTPGTMLPPPTPAFPRYVEPEEAK</sequence>
<comment type="subcellular location">
    <subcellularLocation>
        <location evidence="8">Cytoplasm</location>
    </subcellularLocation>
</comment>
<dbReference type="InterPro" id="IPR014729">
    <property type="entry name" value="Rossmann-like_a/b/a_fold"/>
</dbReference>
<dbReference type="Pfam" id="PF19303">
    <property type="entry name" value="Anticodon_3"/>
    <property type="match status" value="1"/>
</dbReference>
<organism evidence="11 12">
    <name type="scientific">Niveispirillum lacus</name>
    <dbReference type="NCBI Taxonomy" id="1981099"/>
    <lineage>
        <taxon>Bacteria</taxon>
        <taxon>Pseudomonadati</taxon>
        <taxon>Pseudomonadota</taxon>
        <taxon>Alphaproteobacteria</taxon>
        <taxon>Rhodospirillales</taxon>
        <taxon>Azospirillaceae</taxon>
        <taxon>Niveispirillum</taxon>
    </lineage>
</organism>
<feature type="short sequence motif" description="'KMSKS' region" evidence="8">
    <location>
        <begin position="300"/>
        <end position="304"/>
    </location>
</feature>
<feature type="domain" description="Methionyl/Leucyl tRNA synthetase" evidence="9">
    <location>
        <begin position="7"/>
        <end position="363"/>
    </location>
</feature>
<dbReference type="SUPFAM" id="SSF52374">
    <property type="entry name" value="Nucleotidylyl transferase"/>
    <property type="match status" value="1"/>
</dbReference>
<keyword evidence="6 8" id="KW-0030">Aminoacyl-tRNA synthetase</keyword>
<dbReference type="Gene3D" id="2.170.220.10">
    <property type="match status" value="1"/>
</dbReference>
<reference evidence="11 12" key="1">
    <citation type="submission" date="2017-07" db="EMBL/GenBank/DDBJ databases">
        <title>Niveispirillum cyanobacteriorum sp. nov., isolated from cyanobacterial aggregates in a eutrophic lake.</title>
        <authorList>
            <person name="Cai H."/>
        </authorList>
    </citation>
    <scope>NUCLEOTIDE SEQUENCE [LARGE SCALE GENOMIC DNA]</scope>
    <source>
        <strain evidence="12">TH1-14</strain>
    </source>
</reference>
<evidence type="ECO:0000256" key="4">
    <source>
        <dbReference type="ARBA" id="ARBA00022840"/>
    </source>
</evidence>
<dbReference type="GO" id="GO:0005524">
    <property type="term" value="F:ATP binding"/>
    <property type="evidence" value="ECO:0007669"/>
    <property type="project" value="UniProtKB-UniRule"/>
</dbReference>
<dbReference type="InterPro" id="IPR009080">
    <property type="entry name" value="tRNAsynth_Ia_anticodon-bd"/>
</dbReference>
<dbReference type="RefSeq" id="WP_094452734.1">
    <property type="nucleotide sequence ID" value="NZ_NOXU01000011.1"/>
</dbReference>
<dbReference type="GO" id="GO:0006431">
    <property type="term" value="P:methionyl-tRNA aminoacylation"/>
    <property type="evidence" value="ECO:0007669"/>
    <property type="project" value="UniProtKB-UniRule"/>
</dbReference>
<keyword evidence="3 8" id="KW-0547">Nucleotide-binding</keyword>
<proteinExistence type="inferred from homology"/>
<protein>
    <recommendedName>
        <fullName evidence="8">Methionine--tRNA ligase</fullName>
        <ecNumber evidence="8">6.1.1.10</ecNumber>
    </recommendedName>
    <alternativeName>
        <fullName evidence="8">Methionyl-tRNA synthetase</fullName>
        <shortName evidence="8">MetRS</shortName>
    </alternativeName>
</protein>
<dbReference type="CDD" id="cd00814">
    <property type="entry name" value="MetRS_core"/>
    <property type="match status" value="1"/>
</dbReference>
<evidence type="ECO:0000256" key="5">
    <source>
        <dbReference type="ARBA" id="ARBA00022917"/>
    </source>
</evidence>
<dbReference type="InterPro" id="IPR023457">
    <property type="entry name" value="Met-tRNA_synth_2"/>
</dbReference>
<dbReference type="PANTHER" id="PTHR43326:SF1">
    <property type="entry name" value="METHIONINE--TRNA LIGASE, MITOCHONDRIAL"/>
    <property type="match status" value="1"/>
</dbReference>
<keyword evidence="12" id="KW-1185">Reference proteome</keyword>
<feature type="short sequence motif" description="'HIGH' region" evidence="8">
    <location>
        <begin position="14"/>
        <end position="24"/>
    </location>
</feature>
<dbReference type="OrthoDB" id="9810191at2"/>
<feature type="domain" description="Methionyl-tRNA synthetase anticodon-binding" evidence="10">
    <location>
        <begin position="376"/>
        <end position="504"/>
    </location>
</feature>
<dbReference type="Gene3D" id="1.10.730.10">
    <property type="entry name" value="Isoleucyl-tRNA Synthetase, Domain 1"/>
    <property type="match status" value="1"/>
</dbReference>
<keyword evidence="4 8" id="KW-0067">ATP-binding</keyword>
<dbReference type="FunFam" id="2.170.220.10:FF:000001">
    <property type="entry name" value="methionine--tRNA ligase, mitochondrial"/>
    <property type="match status" value="1"/>
</dbReference>
<keyword evidence="5 8" id="KW-0648">Protein biosynthesis</keyword>
<name>A0A255ZA32_9PROT</name>
<keyword evidence="8" id="KW-0963">Cytoplasm</keyword>
<evidence type="ECO:0000256" key="3">
    <source>
        <dbReference type="ARBA" id="ARBA00022741"/>
    </source>
</evidence>
<dbReference type="AlphaFoldDB" id="A0A255ZA32"/>
<dbReference type="Proteomes" id="UP000216998">
    <property type="component" value="Unassembled WGS sequence"/>
</dbReference>